<protein>
    <submittedName>
        <fullName evidence="2">Uncharacterized protein</fullName>
    </submittedName>
</protein>
<proteinExistence type="predicted"/>
<feature type="chain" id="PRO_5041335551" evidence="1">
    <location>
        <begin position="29"/>
        <end position="100"/>
    </location>
</feature>
<evidence type="ECO:0000313" key="3">
    <source>
        <dbReference type="Proteomes" id="UP001172159"/>
    </source>
</evidence>
<dbReference type="Proteomes" id="UP001172159">
    <property type="component" value="Unassembled WGS sequence"/>
</dbReference>
<dbReference type="AlphaFoldDB" id="A0AA40BNC3"/>
<dbReference type="EMBL" id="JAUKTV010000005">
    <property type="protein sequence ID" value="KAK0737410.1"/>
    <property type="molecule type" value="Genomic_DNA"/>
</dbReference>
<reference evidence="2" key="1">
    <citation type="submission" date="2023-06" db="EMBL/GenBank/DDBJ databases">
        <title>Genome-scale phylogeny and comparative genomics of the fungal order Sordariales.</title>
        <authorList>
            <consortium name="Lawrence Berkeley National Laboratory"/>
            <person name="Hensen N."/>
            <person name="Bonometti L."/>
            <person name="Westerberg I."/>
            <person name="Brannstrom I.O."/>
            <person name="Guillou S."/>
            <person name="Cros-Aarteil S."/>
            <person name="Calhoun S."/>
            <person name="Haridas S."/>
            <person name="Kuo A."/>
            <person name="Mondo S."/>
            <person name="Pangilinan J."/>
            <person name="Riley R."/>
            <person name="Labutti K."/>
            <person name="Andreopoulos B."/>
            <person name="Lipzen A."/>
            <person name="Chen C."/>
            <person name="Yanf M."/>
            <person name="Daum C."/>
            <person name="Ng V."/>
            <person name="Clum A."/>
            <person name="Steindorff A."/>
            <person name="Ohm R."/>
            <person name="Martin F."/>
            <person name="Silar P."/>
            <person name="Natvig D."/>
            <person name="Lalanne C."/>
            <person name="Gautier V."/>
            <person name="Ament-Velasquez S.L."/>
            <person name="Kruys A."/>
            <person name="Hutchinson M.I."/>
            <person name="Powell A.J."/>
            <person name="Barry K."/>
            <person name="Miller A.N."/>
            <person name="Grigoriev I.V."/>
            <person name="Debuchy R."/>
            <person name="Gladieux P."/>
            <person name="Thoren M.H."/>
            <person name="Johannesson H."/>
        </authorList>
    </citation>
    <scope>NUCLEOTIDE SEQUENCE</scope>
    <source>
        <strain evidence="2">CBS 540.89</strain>
    </source>
</reference>
<feature type="signal peptide" evidence="1">
    <location>
        <begin position="1"/>
        <end position="28"/>
    </location>
</feature>
<evidence type="ECO:0000313" key="2">
    <source>
        <dbReference type="EMBL" id="KAK0737410.1"/>
    </source>
</evidence>
<gene>
    <name evidence="2" type="ORF">B0T21DRAFT_163739</name>
</gene>
<keyword evidence="3" id="KW-1185">Reference proteome</keyword>
<organism evidence="2 3">
    <name type="scientific">Apiosordaria backusii</name>
    <dbReference type="NCBI Taxonomy" id="314023"/>
    <lineage>
        <taxon>Eukaryota</taxon>
        <taxon>Fungi</taxon>
        <taxon>Dikarya</taxon>
        <taxon>Ascomycota</taxon>
        <taxon>Pezizomycotina</taxon>
        <taxon>Sordariomycetes</taxon>
        <taxon>Sordariomycetidae</taxon>
        <taxon>Sordariales</taxon>
        <taxon>Lasiosphaeriaceae</taxon>
        <taxon>Apiosordaria</taxon>
    </lineage>
</organism>
<evidence type="ECO:0000256" key="1">
    <source>
        <dbReference type="SAM" id="SignalP"/>
    </source>
</evidence>
<accession>A0AA40BNC3</accession>
<comment type="caution">
    <text evidence="2">The sequence shown here is derived from an EMBL/GenBank/DDBJ whole genome shotgun (WGS) entry which is preliminary data.</text>
</comment>
<name>A0AA40BNC3_9PEZI</name>
<keyword evidence="1" id="KW-0732">Signal</keyword>
<sequence>MEPLAHPMWFEALLSVPMLIACDPNCRAEEIEIVNATPDPDDNPHCAAIVPLPTTCCRLLVNHMRVSHGMWGVQIVTNPAQSSTQEAAAASDLACRVGTR</sequence>